<dbReference type="eggNOG" id="COG3197">
    <property type="taxonomic scope" value="Bacteria"/>
</dbReference>
<evidence type="ECO:0000313" key="2">
    <source>
        <dbReference type="EMBL" id="EMR04416.1"/>
    </source>
</evidence>
<evidence type="ECO:0000256" key="1">
    <source>
        <dbReference type="SAM" id="Phobius"/>
    </source>
</evidence>
<dbReference type="STRING" id="1279009.ADICEAN_00450"/>
<comment type="caution">
    <text evidence="2">The sequence shown here is derived from an EMBL/GenBank/DDBJ whole genome shotgun (WGS) entry which is preliminary data.</text>
</comment>
<dbReference type="EMBL" id="AODQ01000006">
    <property type="protein sequence ID" value="EMR04416.1"/>
    <property type="molecule type" value="Genomic_DNA"/>
</dbReference>
<dbReference type="PANTHER" id="PTHR41532">
    <property type="entry name" value="FIXS PROTEIN"/>
    <property type="match status" value="1"/>
</dbReference>
<reference evidence="2 3" key="1">
    <citation type="journal article" date="2013" name="Genome Announc.">
        <title>Draft Genome Sequence of Cesiribacter andamanensis Strain AMV16T, Isolated from a Soil Sample from a Mud Volcano in the Andaman Islands, India.</title>
        <authorList>
            <person name="Shivaji S."/>
            <person name="Ara S."/>
            <person name="Begum Z."/>
            <person name="Srinivas T.N."/>
            <person name="Singh A."/>
            <person name="Kumar Pinnaka A."/>
        </authorList>
    </citation>
    <scope>NUCLEOTIDE SEQUENCE [LARGE SCALE GENOMIC DNA]</scope>
    <source>
        <strain evidence="2 3">AMV16</strain>
    </source>
</reference>
<keyword evidence="3" id="KW-1185">Reference proteome</keyword>
<feature type="transmembrane region" description="Helical" evidence="1">
    <location>
        <begin position="21"/>
        <end position="46"/>
    </location>
</feature>
<dbReference type="Pfam" id="PF03597">
    <property type="entry name" value="FixS"/>
    <property type="match status" value="1"/>
</dbReference>
<evidence type="ECO:0000313" key="3">
    <source>
        <dbReference type="Proteomes" id="UP000011910"/>
    </source>
</evidence>
<dbReference type="PANTHER" id="PTHR41532:SF1">
    <property type="entry name" value="FIXS PROTEIN"/>
    <property type="match status" value="1"/>
</dbReference>
<proteinExistence type="predicted"/>
<protein>
    <recommendedName>
        <fullName evidence="4">Cytochrome oxidase maturation protein, cbb3-type</fullName>
    </recommendedName>
</protein>
<name>M7NB44_9BACT</name>
<dbReference type="AlphaFoldDB" id="M7NB44"/>
<dbReference type="Proteomes" id="UP000011910">
    <property type="component" value="Unassembled WGS sequence"/>
</dbReference>
<keyword evidence="1" id="KW-0812">Transmembrane</keyword>
<evidence type="ECO:0008006" key="4">
    <source>
        <dbReference type="Google" id="ProtNLM"/>
    </source>
</evidence>
<dbReference type="NCBIfam" id="TIGR00847">
    <property type="entry name" value="ccoS"/>
    <property type="match status" value="1"/>
</dbReference>
<organism evidence="2 3">
    <name type="scientific">Cesiribacter andamanensis AMV16</name>
    <dbReference type="NCBI Taxonomy" id="1279009"/>
    <lineage>
        <taxon>Bacteria</taxon>
        <taxon>Pseudomonadati</taxon>
        <taxon>Bacteroidota</taxon>
        <taxon>Cytophagia</taxon>
        <taxon>Cytophagales</taxon>
        <taxon>Cesiribacteraceae</taxon>
        <taxon>Cesiribacter</taxon>
    </lineage>
</organism>
<dbReference type="InterPro" id="IPR004714">
    <property type="entry name" value="Cyt_oxidase_maturation_cbb3"/>
</dbReference>
<gene>
    <name evidence="2" type="ORF">ADICEAN_00450</name>
</gene>
<sequence length="76" mass="8294">MPVIPSRQASVHLCRVEKPDAMSALFLLIGISLVVAGAFLGAFLWATRSGQYEDNYGPAVRILFDDKPAQKQTTSK</sequence>
<keyword evidence="1" id="KW-0472">Membrane</keyword>
<keyword evidence="1" id="KW-1133">Transmembrane helix</keyword>
<accession>M7NB44</accession>